<keyword evidence="2 7" id="KW-0349">Heme</keyword>
<dbReference type="InterPro" id="IPR002401">
    <property type="entry name" value="Cyt_P450_E_grp-I"/>
</dbReference>
<protein>
    <submittedName>
        <fullName evidence="8">Cytochrome P450</fullName>
    </submittedName>
</protein>
<name>A0ABS0CI78_9NOCA</name>
<dbReference type="InterPro" id="IPR050196">
    <property type="entry name" value="Cytochrome_P450_Monoox"/>
</dbReference>
<keyword evidence="3 7" id="KW-0479">Metal-binding</keyword>
<evidence type="ECO:0000256" key="1">
    <source>
        <dbReference type="ARBA" id="ARBA00010617"/>
    </source>
</evidence>
<dbReference type="PRINTS" id="PR00385">
    <property type="entry name" value="P450"/>
</dbReference>
<evidence type="ECO:0000256" key="4">
    <source>
        <dbReference type="ARBA" id="ARBA00023002"/>
    </source>
</evidence>
<gene>
    <name evidence="8" type="ORF">IU470_31470</name>
</gene>
<dbReference type="PROSITE" id="PS00086">
    <property type="entry name" value="CYTOCHROME_P450"/>
    <property type="match status" value="1"/>
</dbReference>
<proteinExistence type="inferred from homology"/>
<keyword evidence="9" id="KW-1185">Reference proteome</keyword>
<evidence type="ECO:0000313" key="8">
    <source>
        <dbReference type="EMBL" id="MBF6229595.1"/>
    </source>
</evidence>
<evidence type="ECO:0000256" key="5">
    <source>
        <dbReference type="ARBA" id="ARBA00023004"/>
    </source>
</evidence>
<organism evidence="8 9">
    <name type="scientific">Nocardia abscessus</name>
    <dbReference type="NCBI Taxonomy" id="120957"/>
    <lineage>
        <taxon>Bacteria</taxon>
        <taxon>Bacillati</taxon>
        <taxon>Actinomycetota</taxon>
        <taxon>Actinomycetes</taxon>
        <taxon>Mycobacteriales</taxon>
        <taxon>Nocardiaceae</taxon>
        <taxon>Nocardia</taxon>
    </lineage>
</organism>
<evidence type="ECO:0000313" key="9">
    <source>
        <dbReference type="Proteomes" id="UP000807309"/>
    </source>
</evidence>
<keyword evidence="6 7" id="KW-0503">Monooxygenase</keyword>
<dbReference type="CDD" id="cd20620">
    <property type="entry name" value="CYP132-like"/>
    <property type="match status" value="1"/>
</dbReference>
<keyword evidence="5 7" id="KW-0408">Iron</keyword>
<reference evidence="8 9" key="1">
    <citation type="submission" date="2020-10" db="EMBL/GenBank/DDBJ databases">
        <title>Identification of Nocardia species via Next-generation sequencing and recognition of intraspecies genetic diversity.</title>
        <authorList>
            <person name="Li P."/>
            <person name="Li P."/>
            <person name="Lu B."/>
        </authorList>
    </citation>
    <scope>NUCLEOTIDE SEQUENCE [LARGE SCALE GENOMIC DNA]</scope>
    <source>
        <strain evidence="8 9">N-11</strain>
    </source>
</reference>
<dbReference type="SUPFAM" id="SSF48264">
    <property type="entry name" value="Cytochrome P450"/>
    <property type="match status" value="1"/>
</dbReference>
<dbReference type="PANTHER" id="PTHR24291">
    <property type="entry name" value="CYTOCHROME P450 FAMILY 4"/>
    <property type="match status" value="1"/>
</dbReference>
<dbReference type="InterPro" id="IPR017972">
    <property type="entry name" value="Cyt_P450_CS"/>
</dbReference>
<evidence type="ECO:0000256" key="7">
    <source>
        <dbReference type="RuleBase" id="RU000461"/>
    </source>
</evidence>
<dbReference type="Proteomes" id="UP000807309">
    <property type="component" value="Unassembled WGS sequence"/>
</dbReference>
<keyword evidence="4 7" id="KW-0560">Oxidoreductase</keyword>
<dbReference type="InterPro" id="IPR036396">
    <property type="entry name" value="Cyt_P450_sf"/>
</dbReference>
<dbReference type="Gene3D" id="1.10.630.10">
    <property type="entry name" value="Cytochrome P450"/>
    <property type="match status" value="1"/>
</dbReference>
<sequence>MLDEHGDIFTVDLLGMPTIVLNHPRFVDHVLKRHHHNYERNGPAVEMARKMFGNGVGTAARPEWLWQRRLLQPAFHRRRITEFTEIMASAIATTLHRWDRAMTSGATIDVGSEMTDLTLRIVLRTLFDLHPADAKLRIFSDSFTVATQELASFMRFPLLPMSVPTPGHYRFRQALNVLDSATYEMICLQQSNQGSHRSLLSRIMEARDTETGERMNVRQIRDEILTMLFAGHETSANTLTWVWHLLGCHPEVEERLRAEIDTVVGDRQPLMADLPRLTYTRQVIQETLRLYSPAWQNYRQAVDDDIIGGYRIPAGTTVFWSYYFVHRHQSYWPNPDQFDPDRFSAADGARVETPGYYPFGAGPRLCMGNNFAMAELQLTIAMTLQRYRLIPTSNRPIDPVALITLHPRRPLTVTLEPYRP</sequence>
<dbReference type="PRINTS" id="PR00463">
    <property type="entry name" value="EP450I"/>
</dbReference>
<evidence type="ECO:0000256" key="3">
    <source>
        <dbReference type="ARBA" id="ARBA00022723"/>
    </source>
</evidence>
<dbReference type="PANTHER" id="PTHR24291:SF50">
    <property type="entry name" value="BIFUNCTIONAL ALBAFLAVENONE MONOOXYGENASE_TERPENE SYNTHASE"/>
    <property type="match status" value="1"/>
</dbReference>
<evidence type="ECO:0000256" key="6">
    <source>
        <dbReference type="ARBA" id="ARBA00023033"/>
    </source>
</evidence>
<dbReference type="EMBL" id="JADLRE010000046">
    <property type="protein sequence ID" value="MBF6229595.1"/>
    <property type="molecule type" value="Genomic_DNA"/>
</dbReference>
<dbReference type="Pfam" id="PF00067">
    <property type="entry name" value="p450"/>
    <property type="match status" value="1"/>
</dbReference>
<accession>A0ABS0CI78</accession>
<comment type="caution">
    <text evidence="8">The sequence shown here is derived from an EMBL/GenBank/DDBJ whole genome shotgun (WGS) entry which is preliminary data.</text>
</comment>
<dbReference type="InterPro" id="IPR001128">
    <property type="entry name" value="Cyt_P450"/>
</dbReference>
<comment type="similarity">
    <text evidence="1 7">Belongs to the cytochrome P450 family.</text>
</comment>
<evidence type="ECO:0000256" key="2">
    <source>
        <dbReference type="ARBA" id="ARBA00022617"/>
    </source>
</evidence>